<evidence type="ECO:0000313" key="1">
    <source>
        <dbReference type="EMBL" id="KAF0033972.1"/>
    </source>
</evidence>
<comment type="caution">
    <text evidence="1">The sequence shown here is derived from an EMBL/GenBank/DDBJ whole genome shotgun (WGS) entry which is preliminary data.</text>
</comment>
<evidence type="ECO:0000313" key="2">
    <source>
        <dbReference type="Proteomes" id="UP000438429"/>
    </source>
</evidence>
<gene>
    <name evidence="1" type="ORF">F2P81_014038</name>
</gene>
<proteinExistence type="predicted"/>
<accession>A0A6A4SV61</accession>
<reference evidence="1 2" key="1">
    <citation type="submission" date="2019-06" db="EMBL/GenBank/DDBJ databases">
        <title>Draft genomes of female and male turbot (Scophthalmus maximus).</title>
        <authorList>
            <person name="Xu H."/>
            <person name="Xu X.-W."/>
            <person name="Shao C."/>
            <person name="Chen S."/>
        </authorList>
    </citation>
    <scope>NUCLEOTIDE SEQUENCE [LARGE SCALE GENOMIC DNA]</scope>
    <source>
        <strain evidence="1">Ysfricsl-2016a</strain>
        <tissue evidence="1">Blood</tissue>
    </source>
</reference>
<sequence>MPENDTANCPYCITCDLKWLRHMAQDTSLWSRPNGQTRMLVLSLTDNEFGRSMLKGVMLKTTQLHRYSSVICMNNDLTISFANCYVQRLNLTVQQQSFFKQT</sequence>
<protein>
    <submittedName>
        <fullName evidence="1">Uncharacterized protein</fullName>
    </submittedName>
</protein>
<name>A0A6A4SV61_SCOMX</name>
<dbReference type="Proteomes" id="UP000438429">
    <property type="component" value="Unassembled WGS sequence"/>
</dbReference>
<dbReference type="EMBL" id="VEVO01000012">
    <property type="protein sequence ID" value="KAF0033972.1"/>
    <property type="molecule type" value="Genomic_DNA"/>
</dbReference>
<organism evidence="1 2">
    <name type="scientific">Scophthalmus maximus</name>
    <name type="common">Turbot</name>
    <name type="synonym">Psetta maxima</name>
    <dbReference type="NCBI Taxonomy" id="52904"/>
    <lineage>
        <taxon>Eukaryota</taxon>
        <taxon>Metazoa</taxon>
        <taxon>Chordata</taxon>
        <taxon>Craniata</taxon>
        <taxon>Vertebrata</taxon>
        <taxon>Euteleostomi</taxon>
        <taxon>Actinopterygii</taxon>
        <taxon>Neopterygii</taxon>
        <taxon>Teleostei</taxon>
        <taxon>Neoteleostei</taxon>
        <taxon>Acanthomorphata</taxon>
        <taxon>Carangaria</taxon>
        <taxon>Pleuronectiformes</taxon>
        <taxon>Pleuronectoidei</taxon>
        <taxon>Scophthalmidae</taxon>
        <taxon>Scophthalmus</taxon>
    </lineage>
</organism>
<dbReference type="AlphaFoldDB" id="A0A6A4SV61"/>